<comment type="caution">
    <text evidence="1">The sequence shown here is derived from an EMBL/GenBank/DDBJ whole genome shotgun (WGS) entry which is preliminary data.</text>
</comment>
<sequence length="72" mass="7639">MPRSSARADDAAARGRLRVRTEEFVAGGLEVKAISSAQGLLLGRGCHFRCSKERSEVTVTTFEAGTVVSEVG</sequence>
<evidence type="ECO:0000313" key="2">
    <source>
        <dbReference type="Proteomes" id="UP000249061"/>
    </source>
</evidence>
<dbReference type="AlphaFoldDB" id="A0A2W5SLB1"/>
<evidence type="ECO:0000313" key="1">
    <source>
        <dbReference type="EMBL" id="PZR03702.1"/>
    </source>
</evidence>
<organism evidence="1 2">
    <name type="scientific">Archangium gephyra</name>
    <dbReference type="NCBI Taxonomy" id="48"/>
    <lineage>
        <taxon>Bacteria</taxon>
        <taxon>Pseudomonadati</taxon>
        <taxon>Myxococcota</taxon>
        <taxon>Myxococcia</taxon>
        <taxon>Myxococcales</taxon>
        <taxon>Cystobacterineae</taxon>
        <taxon>Archangiaceae</taxon>
        <taxon>Archangium</taxon>
    </lineage>
</organism>
<protein>
    <submittedName>
        <fullName evidence="1">Uncharacterized protein</fullName>
    </submittedName>
</protein>
<gene>
    <name evidence="1" type="ORF">DI536_35620</name>
</gene>
<proteinExistence type="predicted"/>
<accession>A0A2W5SLB1</accession>
<reference evidence="1 2" key="1">
    <citation type="submission" date="2017-08" db="EMBL/GenBank/DDBJ databases">
        <title>Infants hospitalized years apart are colonized by the same room-sourced microbial strains.</title>
        <authorList>
            <person name="Brooks B."/>
            <person name="Olm M.R."/>
            <person name="Firek B.A."/>
            <person name="Baker R."/>
            <person name="Thomas B.C."/>
            <person name="Morowitz M.J."/>
            <person name="Banfield J.F."/>
        </authorList>
    </citation>
    <scope>NUCLEOTIDE SEQUENCE [LARGE SCALE GENOMIC DNA]</scope>
    <source>
        <strain evidence="1">S2_003_000_R2_14</strain>
    </source>
</reference>
<name>A0A2W5SLB1_9BACT</name>
<dbReference type="Proteomes" id="UP000249061">
    <property type="component" value="Unassembled WGS sequence"/>
</dbReference>
<dbReference type="EMBL" id="QFQP01000075">
    <property type="protein sequence ID" value="PZR03702.1"/>
    <property type="molecule type" value="Genomic_DNA"/>
</dbReference>